<proteinExistence type="predicted"/>
<dbReference type="AlphaFoldDB" id="A0A6M3KKU1"/>
<dbReference type="InterPro" id="IPR001387">
    <property type="entry name" value="Cro/C1-type_HTH"/>
</dbReference>
<feature type="domain" description="HTH cro/C1-type" evidence="1">
    <location>
        <begin position="83"/>
        <end position="137"/>
    </location>
</feature>
<dbReference type="CDD" id="cd00093">
    <property type="entry name" value="HTH_XRE"/>
    <property type="match status" value="1"/>
</dbReference>
<reference evidence="2" key="1">
    <citation type="submission" date="2020-03" db="EMBL/GenBank/DDBJ databases">
        <title>The deep terrestrial virosphere.</title>
        <authorList>
            <person name="Holmfeldt K."/>
            <person name="Nilsson E."/>
            <person name="Simone D."/>
            <person name="Lopez-Fernandez M."/>
            <person name="Wu X."/>
            <person name="de Brujin I."/>
            <person name="Lundin D."/>
            <person name="Andersson A."/>
            <person name="Bertilsson S."/>
            <person name="Dopson M."/>
        </authorList>
    </citation>
    <scope>NUCLEOTIDE SEQUENCE</scope>
    <source>
        <strain evidence="2">MM415A00396</strain>
        <strain evidence="3">TM448B00641</strain>
    </source>
</reference>
<dbReference type="SUPFAM" id="SSF47413">
    <property type="entry name" value="lambda repressor-like DNA-binding domains"/>
    <property type="match status" value="1"/>
</dbReference>
<protein>
    <submittedName>
        <fullName evidence="2">Putative DNA binding, helix-turn-helix domain containing protein</fullName>
    </submittedName>
</protein>
<evidence type="ECO:0000313" key="3">
    <source>
        <dbReference type="EMBL" id="QJH96135.1"/>
    </source>
</evidence>
<dbReference type="InterPro" id="IPR010982">
    <property type="entry name" value="Lambda_DNA-bd_dom_sf"/>
</dbReference>
<dbReference type="GO" id="GO:0003677">
    <property type="term" value="F:DNA binding"/>
    <property type="evidence" value="ECO:0007669"/>
    <property type="project" value="InterPro"/>
</dbReference>
<evidence type="ECO:0000259" key="1">
    <source>
        <dbReference type="PROSITE" id="PS50943"/>
    </source>
</evidence>
<organism evidence="2">
    <name type="scientific">viral metagenome</name>
    <dbReference type="NCBI Taxonomy" id="1070528"/>
    <lineage>
        <taxon>unclassified sequences</taxon>
        <taxon>metagenomes</taxon>
        <taxon>organismal metagenomes</taxon>
    </lineage>
</organism>
<dbReference type="SMART" id="SM00530">
    <property type="entry name" value="HTH_XRE"/>
    <property type="match status" value="1"/>
</dbReference>
<sequence length="154" mass="17032">MTSSRLTTWSDSSELVEQSSTTPVPCRVFKINYSTPAPQPKKGRALSSFISDWTKDEDKSSALSEARVWLGNTAAISGEGETIKSLRLKRGLSQAQLAELMQTSQPHIARIEKGRDSVTLETLCKLSEHLTADYNSIVHAIKLQESILAREIRS</sequence>
<gene>
    <name evidence="2" type="ORF">MM415A00396_0023</name>
    <name evidence="3" type="ORF">TM448B00641_0002</name>
</gene>
<evidence type="ECO:0000313" key="2">
    <source>
        <dbReference type="EMBL" id="QJA82587.1"/>
    </source>
</evidence>
<dbReference type="EMBL" id="MT142491">
    <property type="protein sequence ID" value="QJA82587.1"/>
    <property type="molecule type" value="Genomic_DNA"/>
</dbReference>
<accession>A0A6M3KKU1</accession>
<dbReference type="Pfam" id="PF01381">
    <property type="entry name" value="HTH_3"/>
    <property type="match status" value="1"/>
</dbReference>
<name>A0A6M3KKU1_9ZZZZ</name>
<dbReference type="EMBL" id="MT144641">
    <property type="protein sequence ID" value="QJH96135.1"/>
    <property type="molecule type" value="Genomic_DNA"/>
</dbReference>
<dbReference type="PROSITE" id="PS50943">
    <property type="entry name" value="HTH_CROC1"/>
    <property type="match status" value="1"/>
</dbReference>
<dbReference type="Gene3D" id="1.10.260.40">
    <property type="entry name" value="lambda repressor-like DNA-binding domains"/>
    <property type="match status" value="1"/>
</dbReference>